<feature type="region of interest" description="Disordered" evidence="1">
    <location>
        <begin position="365"/>
        <end position="459"/>
    </location>
</feature>
<evidence type="ECO:0000256" key="1">
    <source>
        <dbReference type="SAM" id="MobiDB-lite"/>
    </source>
</evidence>
<feature type="compositionally biased region" description="Polar residues" evidence="1">
    <location>
        <begin position="590"/>
        <end position="600"/>
    </location>
</feature>
<name>A0AAV2TTF7_CALDB</name>
<gene>
    <name evidence="2" type="ORF">CDAUBV1_LOCUS15235</name>
</gene>
<organism evidence="2 3">
    <name type="scientific">Calicophoron daubneyi</name>
    <name type="common">Rumen fluke</name>
    <name type="synonym">Paramphistomum daubneyi</name>
    <dbReference type="NCBI Taxonomy" id="300641"/>
    <lineage>
        <taxon>Eukaryota</taxon>
        <taxon>Metazoa</taxon>
        <taxon>Spiralia</taxon>
        <taxon>Lophotrochozoa</taxon>
        <taxon>Platyhelminthes</taxon>
        <taxon>Trematoda</taxon>
        <taxon>Digenea</taxon>
        <taxon>Plagiorchiida</taxon>
        <taxon>Pronocephalata</taxon>
        <taxon>Paramphistomoidea</taxon>
        <taxon>Paramphistomidae</taxon>
        <taxon>Calicophoron</taxon>
    </lineage>
</organism>
<evidence type="ECO:0000313" key="2">
    <source>
        <dbReference type="EMBL" id="CAL5140065.1"/>
    </source>
</evidence>
<comment type="caution">
    <text evidence="2">The sequence shown here is derived from an EMBL/GenBank/DDBJ whole genome shotgun (WGS) entry which is preliminary data.</text>
</comment>
<dbReference type="Proteomes" id="UP001497525">
    <property type="component" value="Unassembled WGS sequence"/>
</dbReference>
<dbReference type="AlphaFoldDB" id="A0AAV2TTF7"/>
<reference evidence="2" key="1">
    <citation type="submission" date="2024-06" db="EMBL/GenBank/DDBJ databases">
        <authorList>
            <person name="Liu X."/>
            <person name="Lenzi L."/>
            <person name="Haldenby T S."/>
            <person name="Uol C."/>
        </authorList>
    </citation>
    <scope>NUCLEOTIDE SEQUENCE</scope>
</reference>
<feature type="compositionally biased region" description="Polar residues" evidence="1">
    <location>
        <begin position="440"/>
        <end position="459"/>
    </location>
</feature>
<feature type="compositionally biased region" description="Low complexity" evidence="1">
    <location>
        <begin position="220"/>
        <end position="232"/>
    </location>
</feature>
<feature type="region of interest" description="Disordered" evidence="1">
    <location>
        <begin position="479"/>
        <end position="518"/>
    </location>
</feature>
<proteinExistence type="predicted"/>
<protein>
    <submittedName>
        <fullName evidence="2">Uncharacterized protein</fullName>
    </submittedName>
</protein>
<dbReference type="EMBL" id="CAXLJL010000689">
    <property type="protein sequence ID" value="CAL5140065.1"/>
    <property type="molecule type" value="Genomic_DNA"/>
</dbReference>
<feature type="region of interest" description="Disordered" evidence="1">
    <location>
        <begin position="590"/>
        <end position="611"/>
    </location>
</feature>
<feature type="compositionally biased region" description="Acidic residues" evidence="1">
    <location>
        <begin position="503"/>
        <end position="518"/>
    </location>
</feature>
<sequence length="611" mass="68418">MSCPSAERCIMQTKLVNWDYGTRKTEHQLQLIYRQKRGCTMAPPPIRKYLKKKIQIISSLSRQLSRNSPDKHSQKSKPVPITLRGQTLYLLLKTFVPQSRFLEYSLLTRRNHFAPSELVLSHLADLQPICVGCLPRDTVVNLIDYLMNNRTIRKIPQSATIFRSILAPSGPIHASSWQCAPYGKITRAPPEQHLGQREGAQQDDPALTQNIWGTPGIVNPSTAKQTQSSSASKKMKQPQITNQYGQNELLSDENSFGNVRQSFPTTRAQAEKVRRSSLKSSAKSHTLKGLDTPVDTFKKGRAVVCSPAFVVEETVVCPPKTDYLRQRISSYFVKIPSTERKRLLLRNLLQTVVTPSDMHAQILPSQMPCKDSEPTHGRRRKSLDRTASAGPHQNAIREISFAASPPDGGRPTGARSVIDGSAYAERKGQNAYDSRRKTSSHNQSIVIQPTSETKRLSANSLRTSITDLDQIERRRLPVQYGKLNTSNSGSARMKGKDSVSIESAEDQNNEYMQQEEENEIYRKSVKTKYELTLPRVSPATPPYTPAWNPGYTLYDEEGETRLASLSSGYSPHNCVLSPYPSLEDTLTLTGRTESDGTLSHNLFAETHPEQT</sequence>
<feature type="compositionally biased region" description="Basic and acidic residues" evidence="1">
    <location>
        <begin position="424"/>
        <end position="436"/>
    </location>
</feature>
<feature type="region of interest" description="Disordered" evidence="1">
    <location>
        <begin position="193"/>
        <end position="239"/>
    </location>
</feature>
<accession>A0AAV2TTF7</accession>
<evidence type="ECO:0000313" key="3">
    <source>
        <dbReference type="Proteomes" id="UP001497525"/>
    </source>
</evidence>